<evidence type="ECO:0000256" key="1">
    <source>
        <dbReference type="SAM" id="MobiDB-lite"/>
    </source>
</evidence>
<feature type="region of interest" description="Disordered" evidence="1">
    <location>
        <begin position="1"/>
        <end position="33"/>
    </location>
</feature>
<feature type="compositionally biased region" description="Acidic residues" evidence="1">
    <location>
        <begin position="1"/>
        <end position="10"/>
    </location>
</feature>
<sequence length="212" mass="23732">MTEASDDLDAEMSSLGSDGDEQDADDEGDLPETIQGDDKLYYCTKCTAEIEDGFCFLCGEERQWLPDESTQSTVSIISQASHPNRSLIPCGDTFLREIDIDHSEGPPGEYHSPYQTLYREEECWELIRHGATQLMCKAFYLQFSYAEDIYAWADDEIFSECSGSLLRPGDVWKAHLGRPISFDADDLDGSAFIEGLLEDALLYPRPGINGEL</sequence>
<keyword evidence="3" id="KW-1185">Reference proteome</keyword>
<organism evidence="2 3">
    <name type="scientific">Gymnopilus junonius</name>
    <name type="common">Spectacular rustgill mushroom</name>
    <name type="synonym">Gymnopilus spectabilis subsp. junonius</name>
    <dbReference type="NCBI Taxonomy" id="109634"/>
    <lineage>
        <taxon>Eukaryota</taxon>
        <taxon>Fungi</taxon>
        <taxon>Dikarya</taxon>
        <taxon>Basidiomycota</taxon>
        <taxon>Agaricomycotina</taxon>
        <taxon>Agaricomycetes</taxon>
        <taxon>Agaricomycetidae</taxon>
        <taxon>Agaricales</taxon>
        <taxon>Agaricineae</taxon>
        <taxon>Hymenogastraceae</taxon>
        <taxon>Gymnopilus</taxon>
    </lineage>
</organism>
<evidence type="ECO:0000313" key="3">
    <source>
        <dbReference type="Proteomes" id="UP000724874"/>
    </source>
</evidence>
<dbReference type="OrthoDB" id="3063271at2759"/>
<dbReference type="EMBL" id="JADNYJ010000112">
    <property type="protein sequence ID" value="KAF8883874.1"/>
    <property type="molecule type" value="Genomic_DNA"/>
</dbReference>
<feature type="compositionally biased region" description="Acidic residues" evidence="1">
    <location>
        <begin position="18"/>
        <end position="30"/>
    </location>
</feature>
<dbReference type="AlphaFoldDB" id="A0A9P5TI57"/>
<accession>A0A9P5TI57</accession>
<proteinExistence type="predicted"/>
<dbReference type="Proteomes" id="UP000724874">
    <property type="component" value="Unassembled WGS sequence"/>
</dbReference>
<evidence type="ECO:0000313" key="2">
    <source>
        <dbReference type="EMBL" id="KAF8883874.1"/>
    </source>
</evidence>
<reference evidence="2" key="1">
    <citation type="submission" date="2020-11" db="EMBL/GenBank/DDBJ databases">
        <authorList>
            <consortium name="DOE Joint Genome Institute"/>
            <person name="Ahrendt S."/>
            <person name="Riley R."/>
            <person name="Andreopoulos W."/>
            <person name="LaButti K."/>
            <person name="Pangilinan J."/>
            <person name="Ruiz-duenas F.J."/>
            <person name="Barrasa J.M."/>
            <person name="Sanchez-Garcia M."/>
            <person name="Camarero S."/>
            <person name="Miyauchi S."/>
            <person name="Serrano A."/>
            <person name="Linde D."/>
            <person name="Babiker R."/>
            <person name="Drula E."/>
            <person name="Ayuso-Fernandez I."/>
            <person name="Pacheco R."/>
            <person name="Padilla G."/>
            <person name="Ferreira P."/>
            <person name="Barriuso J."/>
            <person name="Kellner H."/>
            <person name="Castanera R."/>
            <person name="Alfaro M."/>
            <person name="Ramirez L."/>
            <person name="Pisabarro A.G."/>
            <person name="Kuo A."/>
            <person name="Tritt A."/>
            <person name="Lipzen A."/>
            <person name="He G."/>
            <person name="Yan M."/>
            <person name="Ng V."/>
            <person name="Cullen D."/>
            <person name="Martin F."/>
            <person name="Rosso M.-N."/>
            <person name="Henrissat B."/>
            <person name="Hibbett D."/>
            <person name="Martinez A.T."/>
            <person name="Grigoriev I.V."/>
        </authorList>
    </citation>
    <scope>NUCLEOTIDE SEQUENCE</scope>
    <source>
        <strain evidence="2">AH 44721</strain>
    </source>
</reference>
<comment type="caution">
    <text evidence="2">The sequence shown here is derived from an EMBL/GenBank/DDBJ whole genome shotgun (WGS) entry which is preliminary data.</text>
</comment>
<gene>
    <name evidence="2" type="ORF">CPB84DRAFT_178281</name>
</gene>
<name>A0A9P5TI57_GYMJU</name>
<protein>
    <submittedName>
        <fullName evidence="2">Uncharacterized protein</fullName>
    </submittedName>
</protein>